<dbReference type="GO" id="GO:0005886">
    <property type="term" value="C:plasma membrane"/>
    <property type="evidence" value="ECO:0007669"/>
    <property type="project" value="UniProtKB-SubCell"/>
</dbReference>
<dbReference type="SUPFAM" id="SSF161093">
    <property type="entry name" value="MgtE membrane domain-like"/>
    <property type="match status" value="1"/>
</dbReference>
<feature type="transmembrane region" description="Helical" evidence="9">
    <location>
        <begin position="284"/>
        <end position="304"/>
    </location>
</feature>
<dbReference type="SUPFAM" id="SSF54631">
    <property type="entry name" value="CBS-domain pair"/>
    <property type="match status" value="1"/>
</dbReference>
<keyword evidence="8" id="KW-0129">CBS domain</keyword>
<gene>
    <name evidence="11" type="primary">mgtE</name>
    <name evidence="11" type="ORF">D2962_05610</name>
</gene>
<proteinExistence type="inferred from homology"/>
<feature type="transmembrane region" description="Helical" evidence="9">
    <location>
        <begin position="385"/>
        <end position="411"/>
    </location>
</feature>
<evidence type="ECO:0000256" key="5">
    <source>
        <dbReference type="ARBA" id="ARBA00022842"/>
    </source>
</evidence>
<feature type="domain" description="CBS" evidence="10">
    <location>
        <begin position="201"/>
        <end position="257"/>
    </location>
</feature>
<evidence type="ECO:0000313" key="11">
    <source>
        <dbReference type="EMBL" id="AYO30160.1"/>
    </source>
</evidence>
<evidence type="ECO:0000259" key="10">
    <source>
        <dbReference type="PROSITE" id="PS51371"/>
    </source>
</evidence>
<evidence type="ECO:0000256" key="3">
    <source>
        <dbReference type="ARBA" id="ARBA00022448"/>
    </source>
</evidence>
<dbReference type="InterPro" id="IPR006669">
    <property type="entry name" value="MgtE_transporter"/>
</dbReference>
<dbReference type="InterPro" id="IPR036739">
    <property type="entry name" value="SLC41_membr_dom_sf"/>
</dbReference>
<feature type="transmembrane region" description="Helical" evidence="9">
    <location>
        <begin position="423"/>
        <end position="446"/>
    </location>
</feature>
<dbReference type="CDD" id="cd04606">
    <property type="entry name" value="CBS_pair_Mg_transporter"/>
    <property type="match status" value="1"/>
</dbReference>
<keyword evidence="3 9" id="KW-0813">Transport</keyword>
<keyword evidence="12" id="KW-1185">Reference proteome</keyword>
<dbReference type="GO" id="GO:0015095">
    <property type="term" value="F:magnesium ion transmembrane transporter activity"/>
    <property type="evidence" value="ECO:0007669"/>
    <property type="project" value="UniProtKB-UniRule"/>
</dbReference>
<comment type="function">
    <text evidence="9">Acts as a magnesium transporter.</text>
</comment>
<dbReference type="RefSeq" id="WP_122014414.1">
    <property type="nucleotide sequence ID" value="NZ_CP033169.1"/>
</dbReference>
<evidence type="ECO:0000256" key="7">
    <source>
        <dbReference type="ARBA" id="ARBA00023136"/>
    </source>
</evidence>
<keyword evidence="4 9" id="KW-0812">Transmembrane</keyword>
<organism evidence="11 12">
    <name type="scientific">Biomaibacter acetigenes</name>
    <dbReference type="NCBI Taxonomy" id="2316383"/>
    <lineage>
        <taxon>Bacteria</taxon>
        <taxon>Bacillati</taxon>
        <taxon>Bacillota</taxon>
        <taxon>Clostridia</taxon>
        <taxon>Thermosediminibacterales</taxon>
        <taxon>Tepidanaerobacteraceae</taxon>
        <taxon>Biomaibacter</taxon>
    </lineage>
</organism>
<dbReference type="InterPro" id="IPR006668">
    <property type="entry name" value="Mg_transptr_MgtE_intracell_dom"/>
</dbReference>
<dbReference type="PROSITE" id="PS51371">
    <property type="entry name" value="CBS"/>
    <property type="match status" value="2"/>
</dbReference>
<dbReference type="Pfam" id="PF01769">
    <property type="entry name" value="MgtE"/>
    <property type="match status" value="1"/>
</dbReference>
<dbReference type="PANTHER" id="PTHR43773">
    <property type="entry name" value="MAGNESIUM TRANSPORTER MGTE"/>
    <property type="match status" value="1"/>
</dbReference>
<evidence type="ECO:0000256" key="9">
    <source>
        <dbReference type="RuleBase" id="RU362011"/>
    </source>
</evidence>
<accession>A0A3G2R3X2</accession>
<evidence type="ECO:0000256" key="1">
    <source>
        <dbReference type="ARBA" id="ARBA00004141"/>
    </source>
</evidence>
<keyword evidence="6 9" id="KW-1133">Transmembrane helix</keyword>
<dbReference type="SMART" id="SM00924">
    <property type="entry name" value="MgtE_N"/>
    <property type="match status" value="1"/>
</dbReference>
<feature type="transmembrane region" description="Helical" evidence="9">
    <location>
        <begin position="358"/>
        <end position="379"/>
    </location>
</feature>
<dbReference type="Pfam" id="PF03448">
    <property type="entry name" value="MgtE_N"/>
    <property type="match status" value="1"/>
</dbReference>
<protein>
    <recommendedName>
        <fullName evidence="9">Magnesium transporter MgtE</fullName>
    </recommendedName>
</protein>
<dbReference type="PANTHER" id="PTHR43773:SF1">
    <property type="entry name" value="MAGNESIUM TRANSPORTER MGTE"/>
    <property type="match status" value="1"/>
</dbReference>
<reference evidence="11 12" key="1">
    <citation type="submission" date="2018-10" db="EMBL/GenBank/DDBJ databases">
        <authorList>
            <person name="Zhang X."/>
        </authorList>
    </citation>
    <scope>NUCLEOTIDE SEQUENCE [LARGE SCALE GENOMIC DNA]</scope>
    <source>
        <strain evidence="11 12">SK-G1</strain>
    </source>
</reference>
<evidence type="ECO:0000256" key="2">
    <source>
        <dbReference type="ARBA" id="ARBA00009749"/>
    </source>
</evidence>
<evidence type="ECO:0000256" key="6">
    <source>
        <dbReference type="ARBA" id="ARBA00022989"/>
    </source>
</evidence>
<name>A0A3G2R3X2_9FIRM</name>
<dbReference type="EMBL" id="CP033169">
    <property type="protein sequence ID" value="AYO30160.1"/>
    <property type="molecule type" value="Genomic_DNA"/>
</dbReference>
<comment type="subunit">
    <text evidence="9">Homodimer.</text>
</comment>
<dbReference type="Proteomes" id="UP000280960">
    <property type="component" value="Chromosome"/>
</dbReference>
<evidence type="ECO:0000313" key="12">
    <source>
        <dbReference type="Proteomes" id="UP000280960"/>
    </source>
</evidence>
<keyword evidence="7 9" id="KW-0472">Membrane</keyword>
<dbReference type="GO" id="GO:0046872">
    <property type="term" value="F:metal ion binding"/>
    <property type="evidence" value="ECO:0007669"/>
    <property type="project" value="UniProtKB-KW"/>
</dbReference>
<keyword evidence="9" id="KW-0479">Metal-binding</keyword>
<dbReference type="Pfam" id="PF00571">
    <property type="entry name" value="CBS"/>
    <property type="match status" value="2"/>
</dbReference>
<comment type="caution">
    <text evidence="9">Lacks conserved residue(s) required for the propagation of feature annotation.</text>
</comment>
<dbReference type="Gene3D" id="3.10.580.10">
    <property type="entry name" value="CBS-domain"/>
    <property type="match status" value="1"/>
</dbReference>
<keyword evidence="9" id="KW-1003">Cell membrane</keyword>
<evidence type="ECO:0000256" key="8">
    <source>
        <dbReference type="PROSITE-ProRule" id="PRU00703"/>
    </source>
</evidence>
<dbReference type="SMART" id="SM00116">
    <property type="entry name" value="CBS"/>
    <property type="match status" value="2"/>
</dbReference>
<dbReference type="InterPro" id="IPR000644">
    <property type="entry name" value="CBS_dom"/>
</dbReference>
<dbReference type="SUPFAM" id="SSF158791">
    <property type="entry name" value="MgtE N-terminal domain-like"/>
    <property type="match status" value="1"/>
</dbReference>
<dbReference type="InterPro" id="IPR038076">
    <property type="entry name" value="MgtE_N_sf"/>
</dbReference>
<keyword evidence="5 9" id="KW-0460">Magnesium</keyword>
<dbReference type="NCBIfam" id="TIGR00400">
    <property type="entry name" value="mgtE"/>
    <property type="match status" value="1"/>
</dbReference>
<dbReference type="AlphaFoldDB" id="A0A3G2R3X2"/>
<feature type="domain" description="CBS" evidence="10">
    <location>
        <begin position="137"/>
        <end position="199"/>
    </location>
</feature>
<sequence length="448" mass="49106">MRQVTIDIKKVKELISKKALKSLRTIIQDQHPVDLAEVLEELSHHESIELFKVIDFDVALEVLAELGSEKKFFILTNVNPRYAVQLLNEMSADDLADFLGELPEEKKNIVLSLLETREQSDVRGLLSYDENTAGGLMTTEYIAFSVDLKSEEALNRLSELAPDAETVYYVYAVDSMHRLVGVVSLRDLILAPAQTPIGEFMSTEVKKVKASMDQEDVAKLMKKYGFLALPVVDDNDVLLGIVTVDDVMDVMEEETTEDMLKLAGSDEKLDTQASSPWMRAKRRLPWIMVAVMGEIISGSVINNFSYTIKALVALSFFIPVLMDMGGNVGTQSAAIVVRGLATGEINPASLGKNVLREAVVGIILGAINGTLIALIAYIWQGEIVLGIAVGIAMAFNLTLAAILGTLMPFLWHRMGHDPAVAAGPFVTTALDIIGLFIYFTAATWILKA</sequence>
<dbReference type="KEGG" id="bacg:D2962_05610"/>
<evidence type="ECO:0000256" key="4">
    <source>
        <dbReference type="ARBA" id="ARBA00022692"/>
    </source>
</evidence>
<dbReference type="Gene3D" id="1.10.357.20">
    <property type="entry name" value="SLC41 divalent cation transporters, integral membrane domain"/>
    <property type="match status" value="1"/>
</dbReference>
<comment type="similarity">
    <text evidence="2 9">Belongs to the SLC41A transporter family.</text>
</comment>
<dbReference type="InterPro" id="IPR046342">
    <property type="entry name" value="CBS_dom_sf"/>
</dbReference>
<dbReference type="Gene3D" id="1.25.60.10">
    <property type="entry name" value="MgtE N-terminal domain-like"/>
    <property type="match status" value="1"/>
</dbReference>
<dbReference type="InterPro" id="IPR006667">
    <property type="entry name" value="SLC41_membr_dom"/>
</dbReference>
<comment type="subcellular location">
    <subcellularLocation>
        <location evidence="9">Cell membrane</location>
        <topology evidence="9">Multi-pass membrane protein</topology>
    </subcellularLocation>
    <subcellularLocation>
        <location evidence="1">Membrane</location>
        <topology evidence="1">Multi-pass membrane protein</topology>
    </subcellularLocation>
</comment>